<keyword evidence="2" id="KW-1185">Reference proteome</keyword>
<evidence type="ECO:0000313" key="1">
    <source>
        <dbReference type="EMBL" id="AEA48065.1"/>
    </source>
</evidence>
<dbReference type="Proteomes" id="UP000008136">
    <property type="component" value="Chromosome"/>
</dbReference>
<dbReference type="GeneID" id="10395209"/>
<reference evidence="1 2" key="1">
    <citation type="submission" date="2011-03" db="EMBL/GenBank/DDBJ databases">
        <title>The complete genome of Archaeoglobus veneficus SNP6.</title>
        <authorList>
            <consortium name="US DOE Joint Genome Institute (JGI-PGF)"/>
            <person name="Lucas S."/>
            <person name="Copeland A."/>
            <person name="Lapidus A."/>
            <person name="Bruce D."/>
            <person name="Goodwin L."/>
            <person name="Pitluck S."/>
            <person name="Kyrpides N."/>
            <person name="Mavromatis K."/>
            <person name="Pagani I."/>
            <person name="Ivanova N."/>
            <person name="Mikhailova N."/>
            <person name="Lu M."/>
            <person name="Detter J.C."/>
            <person name="Tapia R."/>
            <person name="Han C."/>
            <person name="Land M."/>
            <person name="Hauser L."/>
            <person name="Markowitz V."/>
            <person name="Cheng J.-F."/>
            <person name="Hugenholtz P."/>
            <person name="Woyke T."/>
            <person name="Wu D."/>
            <person name="Spring S."/>
            <person name="Brambilla E."/>
            <person name="Klenk H.-P."/>
            <person name="Eisen J.A."/>
        </authorList>
    </citation>
    <scope>NUCLEOTIDE SEQUENCE [LARGE SCALE GENOMIC DNA]</scope>
    <source>
        <strain>SNP6</strain>
    </source>
</reference>
<organism evidence="1 2">
    <name type="scientific">Archaeoglobus veneficus (strain DSM 11195 / SNP6)</name>
    <dbReference type="NCBI Taxonomy" id="693661"/>
    <lineage>
        <taxon>Archaea</taxon>
        <taxon>Methanobacteriati</taxon>
        <taxon>Methanobacteriota</taxon>
        <taxon>Archaeoglobi</taxon>
        <taxon>Archaeoglobales</taxon>
        <taxon>Archaeoglobaceae</taxon>
        <taxon>Archaeoglobus</taxon>
    </lineage>
</organism>
<dbReference type="EMBL" id="CP002588">
    <property type="protein sequence ID" value="AEA48065.1"/>
    <property type="molecule type" value="Genomic_DNA"/>
</dbReference>
<gene>
    <name evidence="1" type="ordered locus">Arcve_2075</name>
</gene>
<dbReference type="KEGG" id="ave:Arcve_2075"/>
<dbReference type="AlphaFoldDB" id="F2KSJ5"/>
<dbReference type="RefSeq" id="WP_013684716.1">
    <property type="nucleotide sequence ID" value="NC_015320.1"/>
</dbReference>
<name>F2KSJ5_ARCVS</name>
<protein>
    <submittedName>
        <fullName evidence="1">Uncharacterized protein</fullName>
    </submittedName>
</protein>
<accession>F2KSJ5</accession>
<evidence type="ECO:0000313" key="2">
    <source>
        <dbReference type="Proteomes" id="UP000008136"/>
    </source>
</evidence>
<dbReference type="HOGENOM" id="CLU_2461604_0_0_2"/>
<sequence>MEVELKIGKGYLVKDGKVIEKFHLPKGVHKFPDDVEVIECEDIETIQIEHETQEQKIPPNPPLSERVEKLEREISEIKLKLNQILSKQ</sequence>
<proteinExistence type="predicted"/>
<dbReference type="STRING" id="693661.Arcve_2075"/>